<gene>
    <name evidence="3" type="ordered locus">Slin_5068</name>
</gene>
<feature type="transmembrane region" description="Helical" evidence="1">
    <location>
        <begin position="329"/>
        <end position="355"/>
    </location>
</feature>
<dbReference type="HOGENOM" id="CLU_036182_0_0_10"/>
<evidence type="ECO:0000259" key="2">
    <source>
        <dbReference type="Pfam" id="PF01757"/>
    </source>
</evidence>
<feature type="transmembrane region" description="Helical" evidence="1">
    <location>
        <begin position="164"/>
        <end position="184"/>
    </location>
</feature>
<accession>D2QD37</accession>
<keyword evidence="1" id="KW-1133">Transmembrane helix</keyword>
<dbReference type="Proteomes" id="UP000002028">
    <property type="component" value="Chromosome"/>
</dbReference>
<feature type="transmembrane region" description="Helical" evidence="1">
    <location>
        <begin position="204"/>
        <end position="222"/>
    </location>
</feature>
<dbReference type="AlphaFoldDB" id="D2QD37"/>
<keyword evidence="1" id="KW-0812">Transmembrane</keyword>
<dbReference type="GO" id="GO:0016747">
    <property type="term" value="F:acyltransferase activity, transferring groups other than amino-acyl groups"/>
    <property type="evidence" value="ECO:0007669"/>
    <property type="project" value="InterPro"/>
</dbReference>
<keyword evidence="3" id="KW-0012">Acyltransferase</keyword>
<dbReference type="KEGG" id="sli:Slin_5068"/>
<feature type="transmembrane region" description="Helical" evidence="1">
    <location>
        <begin position="34"/>
        <end position="57"/>
    </location>
</feature>
<dbReference type="PANTHER" id="PTHR36927">
    <property type="entry name" value="BLR4337 PROTEIN"/>
    <property type="match status" value="1"/>
</dbReference>
<evidence type="ECO:0000313" key="4">
    <source>
        <dbReference type="Proteomes" id="UP000002028"/>
    </source>
</evidence>
<name>D2QD37_SPILD</name>
<dbReference type="InterPro" id="IPR002656">
    <property type="entry name" value="Acyl_transf_3_dom"/>
</dbReference>
<feature type="domain" description="Acyltransferase 3" evidence="2">
    <location>
        <begin position="30"/>
        <end position="377"/>
    </location>
</feature>
<feature type="transmembrane region" description="Helical" evidence="1">
    <location>
        <begin position="296"/>
        <end position="317"/>
    </location>
</feature>
<dbReference type="EMBL" id="CP001769">
    <property type="protein sequence ID" value="ADB41043.1"/>
    <property type="molecule type" value="Genomic_DNA"/>
</dbReference>
<dbReference type="PANTHER" id="PTHR36927:SF3">
    <property type="entry name" value="GLUCANS BIOSYNTHESIS PROTEIN C"/>
    <property type="match status" value="1"/>
</dbReference>
<proteinExistence type="predicted"/>
<keyword evidence="3" id="KW-0808">Transferase</keyword>
<feature type="transmembrane region" description="Helical" evidence="1">
    <location>
        <begin position="77"/>
        <end position="96"/>
    </location>
</feature>
<feature type="transmembrane region" description="Helical" evidence="1">
    <location>
        <begin position="361"/>
        <end position="383"/>
    </location>
</feature>
<dbReference type="Pfam" id="PF01757">
    <property type="entry name" value="Acyl_transf_3"/>
    <property type="match status" value="1"/>
</dbReference>
<reference evidence="3 4" key="1">
    <citation type="journal article" date="2010" name="Stand. Genomic Sci.">
        <title>Complete genome sequence of Spirosoma linguale type strain (1).</title>
        <authorList>
            <person name="Lail K."/>
            <person name="Sikorski J."/>
            <person name="Saunders E."/>
            <person name="Lapidus A."/>
            <person name="Glavina Del Rio T."/>
            <person name="Copeland A."/>
            <person name="Tice H."/>
            <person name="Cheng J.-F."/>
            <person name="Lucas S."/>
            <person name="Nolan M."/>
            <person name="Bruce D."/>
            <person name="Goodwin L."/>
            <person name="Pitluck S."/>
            <person name="Ivanova N."/>
            <person name="Mavromatis K."/>
            <person name="Ovchinnikova G."/>
            <person name="Pati A."/>
            <person name="Chen A."/>
            <person name="Palaniappan K."/>
            <person name="Land M."/>
            <person name="Hauser L."/>
            <person name="Chang Y.-J."/>
            <person name="Jeffries C.D."/>
            <person name="Chain P."/>
            <person name="Brettin T."/>
            <person name="Detter J.C."/>
            <person name="Schuetze A."/>
            <person name="Rohde M."/>
            <person name="Tindall B.J."/>
            <person name="Goeker M."/>
            <person name="Bristow J."/>
            <person name="Eisen J.A."/>
            <person name="Markowitz V."/>
            <person name="Hugenholtz P."/>
            <person name="Kyrpides N.C."/>
            <person name="Klenk H.-P."/>
            <person name="Chen F."/>
        </authorList>
    </citation>
    <scope>NUCLEOTIDE SEQUENCE [LARGE SCALE GENOMIC DNA]</scope>
    <source>
        <strain evidence="4">ATCC 33905 / DSM 74 / LMG 10896 / Claus 1</strain>
    </source>
</reference>
<dbReference type="InterPro" id="IPR050623">
    <property type="entry name" value="Glucan_succinyl_AcylTrfase"/>
</dbReference>
<dbReference type="eggNOG" id="COG1835">
    <property type="taxonomic scope" value="Bacteria"/>
</dbReference>
<feature type="transmembrane region" description="Helical" evidence="1">
    <location>
        <begin position="234"/>
        <end position="251"/>
    </location>
</feature>
<evidence type="ECO:0000256" key="1">
    <source>
        <dbReference type="SAM" id="Phobius"/>
    </source>
</evidence>
<evidence type="ECO:0000313" key="3">
    <source>
        <dbReference type="EMBL" id="ADB41043.1"/>
    </source>
</evidence>
<keyword evidence="1" id="KW-0472">Membrane</keyword>
<keyword evidence="4" id="KW-1185">Reference proteome</keyword>
<organism evidence="3 4">
    <name type="scientific">Spirosoma linguale (strain ATCC 33905 / DSM 74 / LMG 10896 / Claus 1)</name>
    <dbReference type="NCBI Taxonomy" id="504472"/>
    <lineage>
        <taxon>Bacteria</taxon>
        <taxon>Pseudomonadati</taxon>
        <taxon>Bacteroidota</taxon>
        <taxon>Cytophagia</taxon>
        <taxon>Cytophagales</taxon>
        <taxon>Cytophagaceae</taxon>
        <taxon>Spirosoma</taxon>
    </lineage>
</organism>
<feature type="transmembrane region" description="Helical" evidence="1">
    <location>
        <begin position="108"/>
        <end position="129"/>
    </location>
</feature>
<feature type="transmembrane region" description="Helical" evidence="1">
    <location>
        <begin position="263"/>
        <end position="284"/>
    </location>
</feature>
<protein>
    <submittedName>
        <fullName evidence="3">Acyltransferase family protein</fullName>
    </submittedName>
</protein>
<sequence>MQPYYLVMHPGIYVSNFTLQMDILQPQRQYYIDWIRVIAFMILILFHCSMPFVQFGWEVKNAEHSIFLDRLIIWLHQWRLPLLFFIAGVGVSFSLRKRSVLSFMGERVIRLFIPLLFSMFFVIPIQVYVERLQKKEINESYWSFYPSVWDLVPYPEGTLTWSHLWFVVYLFVFTILLVPIFALFKIKALQRWKQRLDPVFAHPIANLSLALPFILHYFAFYIRWPIQGSLLDDWFLFNSSITFYFLGYFLADLSSFWNTCETYRNYFLAVAVLCVIILFWKYYWTVALPTQQNDALYLYGFFDGLHIWAIILTVIGFARRYLNFSNPALAYLTTAVYPFYILHQTIIVASGYYVVQWSSPIWVKLLVLIIICFILLFGLYHFLIRPFVFTRILYGLKPKRIRLPKSEFFRDQASVVSTL</sequence>